<protein>
    <submittedName>
        <fullName evidence="1">Uncharacterized protein</fullName>
    </submittedName>
</protein>
<reference evidence="1 2" key="1">
    <citation type="journal article" date="2018" name="Nat. Ecol. Evol.">
        <title>Shark genomes provide insights into elasmobranch evolution and the origin of vertebrates.</title>
        <authorList>
            <person name="Hara Y"/>
            <person name="Yamaguchi K"/>
            <person name="Onimaru K"/>
            <person name="Kadota M"/>
            <person name="Koyanagi M"/>
            <person name="Keeley SD"/>
            <person name="Tatsumi K"/>
            <person name="Tanaka K"/>
            <person name="Motone F"/>
            <person name="Kageyama Y"/>
            <person name="Nozu R"/>
            <person name="Adachi N"/>
            <person name="Nishimura O"/>
            <person name="Nakagawa R"/>
            <person name="Tanegashima C"/>
            <person name="Kiyatake I"/>
            <person name="Matsumoto R"/>
            <person name="Murakumo K"/>
            <person name="Nishida K"/>
            <person name="Terakita A"/>
            <person name="Kuratani S"/>
            <person name="Sato K"/>
            <person name="Hyodo S Kuraku.S."/>
        </authorList>
    </citation>
    <scope>NUCLEOTIDE SEQUENCE [LARGE SCALE GENOMIC DNA]</scope>
</reference>
<accession>A0A401TL60</accession>
<evidence type="ECO:0000313" key="1">
    <source>
        <dbReference type="EMBL" id="GCC43356.1"/>
    </source>
</evidence>
<dbReference type="EMBL" id="BEZZ01106639">
    <property type="protein sequence ID" value="GCC43356.1"/>
    <property type="molecule type" value="Genomic_DNA"/>
</dbReference>
<dbReference type="Proteomes" id="UP000287033">
    <property type="component" value="Unassembled WGS sequence"/>
</dbReference>
<name>A0A401TL60_CHIPU</name>
<evidence type="ECO:0000313" key="2">
    <source>
        <dbReference type="Proteomes" id="UP000287033"/>
    </source>
</evidence>
<dbReference type="AlphaFoldDB" id="A0A401TL60"/>
<feature type="non-terminal residue" evidence="1">
    <location>
        <position position="64"/>
    </location>
</feature>
<comment type="caution">
    <text evidence="1">The sequence shown here is derived from an EMBL/GenBank/DDBJ whole genome shotgun (WGS) entry which is preliminary data.</text>
</comment>
<gene>
    <name evidence="1" type="ORF">chiPu_0027544</name>
</gene>
<organism evidence="1 2">
    <name type="scientific">Chiloscyllium punctatum</name>
    <name type="common">Brownbanded bambooshark</name>
    <name type="synonym">Hemiscyllium punctatum</name>
    <dbReference type="NCBI Taxonomy" id="137246"/>
    <lineage>
        <taxon>Eukaryota</taxon>
        <taxon>Metazoa</taxon>
        <taxon>Chordata</taxon>
        <taxon>Craniata</taxon>
        <taxon>Vertebrata</taxon>
        <taxon>Chondrichthyes</taxon>
        <taxon>Elasmobranchii</taxon>
        <taxon>Galeomorphii</taxon>
        <taxon>Galeoidea</taxon>
        <taxon>Orectolobiformes</taxon>
        <taxon>Hemiscylliidae</taxon>
        <taxon>Chiloscyllium</taxon>
    </lineage>
</organism>
<sequence length="64" mass="6831">MSRTGRGGYTGQCVARGEVYVRDSVSHGERCVYGTVSRTGRGVCTGQCVARGEVCVRDSFSHGE</sequence>
<proteinExistence type="predicted"/>
<keyword evidence="2" id="KW-1185">Reference proteome</keyword>